<accession>A0A1I2CDD7</accession>
<dbReference type="InterPro" id="IPR050596">
    <property type="entry name" value="AspAT/PAT-like"/>
</dbReference>
<evidence type="ECO:0000259" key="6">
    <source>
        <dbReference type="Pfam" id="PF00155"/>
    </source>
</evidence>
<dbReference type="CDD" id="cd00609">
    <property type="entry name" value="AAT_like"/>
    <property type="match status" value="1"/>
</dbReference>
<dbReference type="GO" id="GO:0006520">
    <property type="term" value="P:amino acid metabolic process"/>
    <property type="evidence" value="ECO:0007669"/>
    <property type="project" value="InterPro"/>
</dbReference>
<dbReference type="Pfam" id="PF00155">
    <property type="entry name" value="Aminotran_1_2"/>
    <property type="match status" value="1"/>
</dbReference>
<dbReference type="InterPro" id="IPR004839">
    <property type="entry name" value="Aminotransferase_I/II_large"/>
</dbReference>
<protein>
    <submittedName>
        <fullName evidence="7">N-succinyldiaminopimelate aminotransferase</fullName>
    </submittedName>
</protein>
<sequence length="441" mass="48640">MRNPSEVFGSEHLPDRLSDAELIERYRRSGGDPEELIYLSLGESWTGSPAGLREALSGAVPEYAHGYTLSPYGFPALRDVLRRYIVTTHELLPEPDVRTDYEVAVSSNGTRDAMFDFGRLLCATAGEREGDKIALLPNPGWDYSGVFEPLGFRVLPYDVSEADAYRPDVDSVVRLLDVSRKSCPQAQLLLILNPQHNPTGADWGDEAVRQLIRAALRNRVALLIDDAFYAVHDPDTVPTNTVEILLAESARSEVGSRFPWLAVRTLGKQFHCNGWGIGALTAHPETLRGLVRQVHHHAYGAAVPLQAAMAGWMGDPASASYLETLRCDYAAKRTHVARRLVSELGYPKHAGFPGDCTSYVRLRVPERFLCFSDPAATYRGRCLHDAGVLLGEGSMVPIHHGSDSVSKHVRLYLGPKRFELDSAMDRILEAGLGWAEPTPTK</sequence>
<evidence type="ECO:0000256" key="2">
    <source>
        <dbReference type="ARBA" id="ARBA00007441"/>
    </source>
</evidence>
<dbReference type="SUPFAM" id="SSF53383">
    <property type="entry name" value="PLP-dependent transferases"/>
    <property type="match status" value="1"/>
</dbReference>
<gene>
    <name evidence="7" type="ORF">SAMN04487819_12130</name>
</gene>
<comment type="cofactor">
    <cofactor evidence="1">
        <name>pyridoxal 5'-phosphate</name>
        <dbReference type="ChEBI" id="CHEBI:597326"/>
    </cofactor>
</comment>
<dbReference type="RefSeq" id="WP_217641885.1">
    <property type="nucleotide sequence ID" value="NZ_FOMZ01000021.1"/>
</dbReference>
<reference evidence="8" key="1">
    <citation type="submission" date="2016-10" db="EMBL/GenBank/DDBJ databases">
        <authorList>
            <person name="Varghese N."/>
            <person name="Submissions S."/>
        </authorList>
    </citation>
    <scope>NUCLEOTIDE SEQUENCE [LARGE SCALE GENOMIC DNA]</scope>
    <source>
        <strain evidence="8">DSM 45004</strain>
    </source>
</reference>
<proteinExistence type="inferred from homology"/>
<dbReference type="Gene3D" id="3.40.640.10">
    <property type="entry name" value="Type I PLP-dependent aspartate aminotransferase-like (Major domain)"/>
    <property type="match status" value="1"/>
</dbReference>
<dbReference type="PANTHER" id="PTHR46383">
    <property type="entry name" value="ASPARTATE AMINOTRANSFERASE"/>
    <property type="match status" value="1"/>
</dbReference>
<dbReference type="GO" id="GO:0030170">
    <property type="term" value="F:pyridoxal phosphate binding"/>
    <property type="evidence" value="ECO:0007669"/>
    <property type="project" value="InterPro"/>
</dbReference>
<keyword evidence="4 7" id="KW-0808">Transferase</keyword>
<comment type="similarity">
    <text evidence="2">Belongs to the class-I pyridoxal-phosphate-dependent aminotransferase family.</text>
</comment>
<dbReference type="AlphaFoldDB" id="A0A1I2CDD7"/>
<dbReference type="InterPro" id="IPR015421">
    <property type="entry name" value="PyrdxlP-dep_Trfase_major"/>
</dbReference>
<evidence type="ECO:0000256" key="3">
    <source>
        <dbReference type="ARBA" id="ARBA00022576"/>
    </source>
</evidence>
<keyword evidence="8" id="KW-1185">Reference proteome</keyword>
<keyword evidence="5" id="KW-0663">Pyridoxal phosphate</keyword>
<evidence type="ECO:0000313" key="7">
    <source>
        <dbReference type="EMBL" id="SFE66379.1"/>
    </source>
</evidence>
<organism evidence="7 8">
    <name type="scientific">Actinopolyspora alba</name>
    <dbReference type="NCBI Taxonomy" id="673379"/>
    <lineage>
        <taxon>Bacteria</taxon>
        <taxon>Bacillati</taxon>
        <taxon>Actinomycetota</taxon>
        <taxon>Actinomycetes</taxon>
        <taxon>Actinopolysporales</taxon>
        <taxon>Actinopolysporaceae</taxon>
        <taxon>Actinopolyspora</taxon>
        <taxon>Actinopolyspora alba group</taxon>
    </lineage>
</organism>
<evidence type="ECO:0000313" key="8">
    <source>
        <dbReference type="Proteomes" id="UP000198716"/>
    </source>
</evidence>
<keyword evidence="3 7" id="KW-0032">Aminotransferase</keyword>
<evidence type="ECO:0000256" key="1">
    <source>
        <dbReference type="ARBA" id="ARBA00001933"/>
    </source>
</evidence>
<dbReference type="PANTHER" id="PTHR46383:SF1">
    <property type="entry name" value="ASPARTATE AMINOTRANSFERASE"/>
    <property type="match status" value="1"/>
</dbReference>
<dbReference type="EMBL" id="FOMZ01000021">
    <property type="protein sequence ID" value="SFE66379.1"/>
    <property type="molecule type" value="Genomic_DNA"/>
</dbReference>
<evidence type="ECO:0000256" key="5">
    <source>
        <dbReference type="ARBA" id="ARBA00022898"/>
    </source>
</evidence>
<name>A0A1I2CDD7_9ACTN</name>
<dbReference type="InterPro" id="IPR015424">
    <property type="entry name" value="PyrdxlP-dep_Trfase"/>
</dbReference>
<evidence type="ECO:0000256" key="4">
    <source>
        <dbReference type="ARBA" id="ARBA00022679"/>
    </source>
</evidence>
<feature type="domain" description="Aminotransferase class I/classII large" evidence="6">
    <location>
        <begin position="93"/>
        <end position="346"/>
    </location>
</feature>
<dbReference type="Proteomes" id="UP000198716">
    <property type="component" value="Unassembled WGS sequence"/>
</dbReference>
<dbReference type="GO" id="GO:0008483">
    <property type="term" value="F:transaminase activity"/>
    <property type="evidence" value="ECO:0007669"/>
    <property type="project" value="UniProtKB-KW"/>
</dbReference>